<dbReference type="PANTHER" id="PTHR47718">
    <property type="entry name" value="OS01G0519700 PROTEIN"/>
    <property type="match status" value="1"/>
</dbReference>
<name>A0AAW1M517_SAPOF</name>
<keyword evidence="2" id="KW-1185">Reference proteome</keyword>
<evidence type="ECO:0008006" key="3">
    <source>
        <dbReference type="Google" id="ProtNLM"/>
    </source>
</evidence>
<dbReference type="AlphaFoldDB" id="A0AAW1M517"/>
<organism evidence="1 2">
    <name type="scientific">Saponaria officinalis</name>
    <name type="common">Common soapwort</name>
    <name type="synonym">Lychnis saponaria</name>
    <dbReference type="NCBI Taxonomy" id="3572"/>
    <lineage>
        <taxon>Eukaryota</taxon>
        <taxon>Viridiplantae</taxon>
        <taxon>Streptophyta</taxon>
        <taxon>Embryophyta</taxon>
        <taxon>Tracheophyta</taxon>
        <taxon>Spermatophyta</taxon>
        <taxon>Magnoliopsida</taxon>
        <taxon>eudicotyledons</taxon>
        <taxon>Gunneridae</taxon>
        <taxon>Pentapetalae</taxon>
        <taxon>Caryophyllales</taxon>
        <taxon>Caryophyllaceae</taxon>
        <taxon>Caryophylleae</taxon>
        <taxon>Saponaria</taxon>
    </lineage>
</organism>
<protein>
    <recommendedName>
        <fullName evidence="3">Protein FAR1-RELATED SEQUENCE</fullName>
    </recommendedName>
</protein>
<proteinExistence type="predicted"/>
<sequence length="474" mass="56030">MKSWGKKSRDVYKEKGVRRNEVGDSEAQFHMMKRIRLGCSKGRNSKTNPDHVPCKVFVDGRIQFGDDKFVITQCDLVHNHELDLSMSRHVPNYRHIGEYFKIRIMLNDRAGIHMTRNFNTLIMEGDVYENLSFNYRDMRNAINQERRKGRFRGDAHELISYFDILKRENLEFYFVVQKDVNGALLNIFWADAQCRAIRRKTLHQYHMSFSPFVGVNHHRSTVIFAAALCMGRAPTVLLTDQCRAMKEAIRKNADKNLRSHPQFTAIDRDMRTLVHESTTEEKFHNLWAEMVEKYNLQQNSWVRDAWSIRRRWVPVYWTGTFCAGMSPTQHIEQSNRYFKTFVSIETGLKQFIDQFEFTLKRKEEEEKVLNFAYKNMPLKWDQGILFEDVFHKVYGCINKNMETLPNSLGFVKRRCFDVSFDTMSGEYKHIINCLDVLDVNVIPDKFILTHWRKDLVRGYENIRLGITIQVSRSA</sequence>
<evidence type="ECO:0000313" key="1">
    <source>
        <dbReference type="EMBL" id="KAK9741338.1"/>
    </source>
</evidence>
<gene>
    <name evidence="1" type="ORF">RND81_03G098500</name>
</gene>
<accession>A0AAW1M517</accession>
<comment type="caution">
    <text evidence="1">The sequence shown here is derived from an EMBL/GenBank/DDBJ whole genome shotgun (WGS) entry which is preliminary data.</text>
</comment>
<dbReference type="EMBL" id="JBDFQZ010000003">
    <property type="protein sequence ID" value="KAK9741338.1"/>
    <property type="molecule type" value="Genomic_DNA"/>
</dbReference>
<dbReference type="Proteomes" id="UP001443914">
    <property type="component" value="Unassembled WGS sequence"/>
</dbReference>
<reference evidence="1" key="1">
    <citation type="submission" date="2024-03" db="EMBL/GenBank/DDBJ databases">
        <title>WGS assembly of Saponaria officinalis var. Norfolk2.</title>
        <authorList>
            <person name="Jenkins J."/>
            <person name="Shu S."/>
            <person name="Grimwood J."/>
            <person name="Barry K."/>
            <person name="Goodstein D."/>
            <person name="Schmutz J."/>
            <person name="Leebens-Mack J."/>
            <person name="Osbourn A."/>
        </authorList>
    </citation>
    <scope>NUCLEOTIDE SEQUENCE [LARGE SCALE GENOMIC DNA]</scope>
    <source>
        <strain evidence="1">JIC</strain>
    </source>
</reference>
<dbReference type="PANTHER" id="PTHR47718:SF13">
    <property type="entry name" value="OS09G0290500 PROTEIN"/>
    <property type="match status" value="1"/>
</dbReference>
<evidence type="ECO:0000313" key="2">
    <source>
        <dbReference type="Proteomes" id="UP001443914"/>
    </source>
</evidence>